<comment type="caution">
    <text evidence="1">The sequence shown here is derived from an EMBL/GenBank/DDBJ whole genome shotgun (WGS) entry which is preliminary data.</text>
</comment>
<accession>A0ABN2MJI1</accession>
<sequence>MSGPTPTAVAEQTARAIQTVPARFMVAAETHSRAAELGYTVHLSFQVCGRGGVLGEVDADVVAAGMVFMHPAVVRRAWDAGAAVLPRPDAAGVFADSAHVWARRHLTADPAWDRLAELAERVVRGAHCAAAPVFAGWRSLPVPGDGREAAVHHLNGLRELRAARHAVGVLAAGLVPGEAVCHRHPGIAPDFGWSVESDLAGIDPEDCGRRWAAAEATTDELFARDLSILDGPDLEEFSTLAQRLHSELRGRR</sequence>
<dbReference type="Proteomes" id="UP001500449">
    <property type="component" value="Unassembled WGS sequence"/>
</dbReference>
<dbReference type="InterPro" id="IPR054058">
    <property type="entry name" value="HTH_67"/>
</dbReference>
<dbReference type="RefSeq" id="WP_344411598.1">
    <property type="nucleotide sequence ID" value="NZ_BAAAQK010000001.1"/>
</dbReference>
<name>A0ABN2MJI1_9PSEU</name>
<gene>
    <name evidence="1" type="ORF">GCM10009836_02230</name>
</gene>
<reference evidence="1 2" key="1">
    <citation type="journal article" date="2019" name="Int. J. Syst. Evol. Microbiol.">
        <title>The Global Catalogue of Microorganisms (GCM) 10K type strain sequencing project: providing services to taxonomists for standard genome sequencing and annotation.</title>
        <authorList>
            <consortium name="The Broad Institute Genomics Platform"/>
            <consortium name="The Broad Institute Genome Sequencing Center for Infectious Disease"/>
            <person name="Wu L."/>
            <person name="Ma J."/>
        </authorList>
    </citation>
    <scope>NUCLEOTIDE SEQUENCE [LARGE SCALE GENOMIC DNA]</scope>
    <source>
        <strain evidence="1 2">JCM 16009</strain>
    </source>
</reference>
<evidence type="ECO:0000313" key="2">
    <source>
        <dbReference type="Proteomes" id="UP001500449"/>
    </source>
</evidence>
<protein>
    <submittedName>
        <fullName evidence="1">EvbL</fullName>
    </submittedName>
</protein>
<dbReference type="Pfam" id="PF21863">
    <property type="entry name" value="HTH_67"/>
    <property type="match status" value="1"/>
</dbReference>
<organism evidence="1 2">
    <name type="scientific">Pseudonocardia ailaonensis</name>
    <dbReference type="NCBI Taxonomy" id="367279"/>
    <lineage>
        <taxon>Bacteria</taxon>
        <taxon>Bacillati</taxon>
        <taxon>Actinomycetota</taxon>
        <taxon>Actinomycetes</taxon>
        <taxon>Pseudonocardiales</taxon>
        <taxon>Pseudonocardiaceae</taxon>
        <taxon>Pseudonocardia</taxon>
    </lineage>
</organism>
<evidence type="ECO:0000313" key="1">
    <source>
        <dbReference type="EMBL" id="GAA1828052.1"/>
    </source>
</evidence>
<dbReference type="EMBL" id="BAAAQK010000001">
    <property type="protein sequence ID" value="GAA1828052.1"/>
    <property type="molecule type" value="Genomic_DNA"/>
</dbReference>
<proteinExistence type="predicted"/>
<keyword evidence="2" id="KW-1185">Reference proteome</keyword>